<feature type="transmembrane region" description="Helical" evidence="2">
    <location>
        <begin position="14"/>
        <end position="35"/>
    </location>
</feature>
<dbReference type="GO" id="GO:0015920">
    <property type="term" value="P:lipopolysaccharide transport"/>
    <property type="evidence" value="ECO:0007669"/>
    <property type="project" value="TreeGrafter"/>
</dbReference>
<name>A0A382D308_9ZZZZ</name>
<evidence type="ECO:0000256" key="2">
    <source>
        <dbReference type="SAM" id="Phobius"/>
    </source>
</evidence>
<dbReference type="EMBL" id="UINC01037223">
    <property type="protein sequence ID" value="SVB32392.1"/>
    <property type="molecule type" value="Genomic_DNA"/>
</dbReference>
<gene>
    <name evidence="3" type="ORF">METZ01_LOCUS185246</name>
</gene>
<evidence type="ECO:0000313" key="3">
    <source>
        <dbReference type="EMBL" id="SVB32392.1"/>
    </source>
</evidence>
<organism evidence="3">
    <name type="scientific">marine metagenome</name>
    <dbReference type="NCBI Taxonomy" id="408172"/>
    <lineage>
        <taxon>unclassified sequences</taxon>
        <taxon>metagenomes</taxon>
        <taxon>ecological metagenomes</taxon>
    </lineage>
</organism>
<dbReference type="PANTHER" id="PTHR30413:SF10">
    <property type="entry name" value="CAPSULE POLYSACCHARIDE EXPORT INNER-MEMBRANE PROTEIN CTRC"/>
    <property type="match status" value="1"/>
</dbReference>
<feature type="non-terminal residue" evidence="3">
    <location>
        <position position="1"/>
    </location>
</feature>
<protein>
    <recommendedName>
        <fullName evidence="4">ABC-2 type transporter domain-containing protein</fullName>
    </recommendedName>
</protein>
<feature type="transmembrane region" description="Helical" evidence="2">
    <location>
        <begin position="70"/>
        <end position="88"/>
    </location>
</feature>
<evidence type="ECO:0008006" key="4">
    <source>
        <dbReference type="Google" id="ProtNLM"/>
    </source>
</evidence>
<dbReference type="AlphaFoldDB" id="A0A382D308"/>
<keyword evidence="1" id="KW-0813">Transport</keyword>
<keyword evidence="2" id="KW-1133">Transmembrane helix</keyword>
<accession>A0A382D308</accession>
<keyword evidence="2" id="KW-0472">Membrane</keyword>
<proteinExistence type="predicted"/>
<reference evidence="3" key="1">
    <citation type="submission" date="2018-05" db="EMBL/GenBank/DDBJ databases">
        <authorList>
            <person name="Lanie J.A."/>
            <person name="Ng W.-L."/>
            <person name="Kazmierczak K.M."/>
            <person name="Andrzejewski T.M."/>
            <person name="Davidsen T.M."/>
            <person name="Wayne K.J."/>
            <person name="Tettelin H."/>
            <person name="Glass J.I."/>
            <person name="Rusch D."/>
            <person name="Podicherti R."/>
            <person name="Tsui H.-C.T."/>
            <person name="Winkler M.E."/>
        </authorList>
    </citation>
    <scope>NUCLEOTIDE SEQUENCE</scope>
</reference>
<sequence>AGLLNIFLRDIGQLVPIILQFTFWLTPIVYMPTILPERYQSWLEWHPFYALVNGYHQVLLWGKVPDWQNLLYPLALGVALLVLGAFIYKRSKKELVDVL</sequence>
<keyword evidence="2" id="KW-0812">Transmembrane</keyword>
<dbReference type="PANTHER" id="PTHR30413">
    <property type="entry name" value="INNER MEMBRANE TRANSPORT PERMEASE"/>
    <property type="match status" value="1"/>
</dbReference>
<evidence type="ECO:0000256" key="1">
    <source>
        <dbReference type="ARBA" id="ARBA00022448"/>
    </source>
</evidence>